<organism evidence="2 3">
    <name type="scientific">Leptotrombidium deliense</name>
    <dbReference type="NCBI Taxonomy" id="299467"/>
    <lineage>
        <taxon>Eukaryota</taxon>
        <taxon>Metazoa</taxon>
        <taxon>Ecdysozoa</taxon>
        <taxon>Arthropoda</taxon>
        <taxon>Chelicerata</taxon>
        <taxon>Arachnida</taxon>
        <taxon>Acari</taxon>
        <taxon>Acariformes</taxon>
        <taxon>Trombidiformes</taxon>
        <taxon>Prostigmata</taxon>
        <taxon>Anystina</taxon>
        <taxon>Parasitengona</taxon>
        <taxon>Trombiculoidea</taxon>
        <taxon>Trombiculidae</taxon>
        <taxon>Leptotrombidium</taxon>
    </lineage>
</organism>
<evidence type="ECO:0000313" key="3">
    <source>
        <dbReference type="Proteomes" id="UP000288716"/>
    </source>
</evidence>
<dbReference type="VEuPathDB" id="VectorBase:LDEU009418"/>
<name>A0A443S517_9ACAR</name>
<dbReference type="Proteomes" id="UP000288716">
    <property type="component" value="Unassembled WGS sequence"/>
</dbReference>
<gene>
    <name evidence="2" type="ORF">B4U80_08223</name>
</gene>
<evidence type="ECO:0000259" key="1">
    <source>
        <dbReference type="Pfam" id="PF20146"/>
    </source>
</evidence>
<dbReference type="EMBL" id="NCKV01008299">
    <property type="protein sequence ID" value="RWS22622.1"/>
    <property type="molecule type" value="Genomic_DNA"/>
</dbReference>
<proteinExistence type="predicted"/>
<dbReference type="InterPro" id="IPR052728">
    <property type="entry name" value="O2_lipid_transport_reg"/>
</dbReference>
<keyword evidence="3" id="KW-1185">Reference proteome</keyword>
<dbReference type="PANTHER" id="PTHR11161">
    <property type="entry name" value="O-ACYLTRANSFERASE"/>
    <property type="match status" value="1"/>
</dbReference>
<comment type="caution">
    <text evidence="2">The sequence shown here is derived from an EMBL/GenBank/DDBJ whole genome shotgun (WGS) entry which is preliminary data.</text>
</comment>
<sequence length="151" mass="16958">MCVLDSSAKFPVSGTIEGTLGDIGRYDECLDVQNEANTISGQYCSFLLHPPLPPRPRFHTICNQIQQLLNISRPGKLFRWIAENAHYFYYVPIRLGLCTPSTCSPEDITSLLESAVKPFSLNVSLLNGKCEIKEERSLNATQIFVLYVFLV</sequence>
<evidence type="ECO:0000313" key="2">
    <source>
        <dbReference type="EMBL" id="RWS22622.1"/>
    </source>
</evidence>
<dbReference type="OrthoDB" id="6408118at2759"/>
<dbReference type="Pfam" id="PF20146">
    <property type="entry name" value="NRF"/>
    <property type="match status" value="1"/>
</dbReference>
<reference evidence="2 3" key="1">
    <citation type="journal article" date="2018" name="Gigascience">
        <title>Genomes of trombidid mites reveal novel predicted allergens and laterally-transferred genes associated with secondary metabolism.</title>
        <authorList>
            <person name="Dong X."/>
            <person name="Chaisiri K."/>
            <person name="Xia D."/>
            <person name="Armstrong S.D."/>
            <person name="Fang Y."/>
            <person name="Donnelly M.J."/>
            <person name="Kadowaki T."/>
            <person name="McGarry J.W."/>
            <person name="Darby A.C."/>
            <person name="Makepeace B.L."/>
        </authorList>
    </citation>
    <scope>NUCLEOTIDE SEQUENCE [LARGE SCALE GENOMIC DNA]</scope>
    <source>
        <strain evidence="2">UoL-UT</strain>
    </source>
</reference>
<dbReference type="AlphaFoldDB" id="A0A443S517"/>
<accession>A0A443S517</accession>
<dbReference type="InterPro" id="IPR006621">
    <property type="entry name" value="Nose-resist-to-fluoxetine_N"/>
</dbReference>
<dbReference type="PANTHER" id="PTHR11161:SF0">
    <property type="entry name" value="O-ACYLTRANSFERASE LIKE PROTEIN"/>
    <property type="match status" value="1"/>
</dbReference>
<protein>
    <submittedName>
        <fullName evidence="2">Nose resistant to fluoxetine protein 6-like protein</fullName>
    </submittedName>
</protein>
<feature type="domain" description="Nose resistant-to-fluoxetine protein N-terminal" evidence="1">
    <location>
        <begin position="3"/>
        <end position="112"/>
    </location>
</feature>